<gene>
    <name evidence="1" type="ORF">CFP56_008676</name>
</gene>
<protein>
    <submittedName>
        <fullName evidence="1">Cystathionine beta-lyase</fullName>
    </submittedName>
</protein>
<accession>A0AAW0M6G0</accession>
<dbReference type="Proteomes" id="UP000237347">
    <property type="component" value="Unassembled WGS sequence"/>
</dbReference>
<proteinExistence type="predicted"/>
<evidence type="ECO:0000313" key="1">
    <source>
        <dbReference type="EMBL" id="KAK7859042.1"/>
    </source>
</evidence>
<evidence type="ECO:0000313" key="2">
    <source>
        <dbReference type="Proteomes" id="UP000237347"/>
    </source>
</evidence>
<sequence length="116" mass="13078">MASTSSFSLTPCFFRSTDFNDHDLTARNFLPSFGFKKNTNFKGNQLLVGKSFKLNCSVDREMDVSTSALVDGVAECLNEMEVREPSISTMVLNFENKFDPYEAMSTPLYQTATFKQ</sequence>
<keyword evidence="2" id="KW-1185">Reference proteome</keyword>
<organism evidence="1 2">
    <name type="scientific">Quercus suber</name>
    <name type="common">Cork oak</name>
    <dbReference type="NCBI Taxonomy" id="58331"/>
    <lineage>
        <taxon>Eukaryota</taxon>
        <taxon>Viridiplantae</taxon>
        <taxon>Streptophyta</taxon>
        <taxon>Embryophyta</taxon>
        <taxon>Tracheophyta</taxon>
        <taxon>Spermatophyta</taxon>
        <taxon>Magnoliopsida</taxon>
        <taxon>eudicotyledons</taxon>
        <taxon>Gunneridae</taxon>
        <taxon>Pentapetalae</taxon>
        <taxon>rosids</taxon>
        <taxon>fabids</taxon>
        <taxon>Fagales</taxon>
        <taxon>Fagaceae</taxon>
        <taxon>Quercus</taxon>
    </lineage>
</organism>
<feature type="non-terminal residue" evidence="1">
    <location>
        <position position="116"/>
    </location>
</feature>
<comment type="caution">
    <text evidence="1">The sequence shown here is derived from an EMBL/GenBank/DDBJ whole genome shotgun (WGS) entry which is preliminary data.</text>
</comment>
<reference evidence="1 2" key="1">
    <citation type="journal article" date="2018" name="Sci. Data">
        <title>The draft genome sequence of cork oak.</title>
        <authorList>
            <person name="Ramos A.M."/>
            <person name="Usie A."/>
            <person name="Barbosa P."/>
            <person name="Barros P.M."/>
            <person name="Capote T."/>
            <person name="Chaves I."/>
            <person name="Simoes F."/>
            <person name="Abreu I."/>
            <person name="Carrasquinho I."/>
            <person name="Faro C."/>
            <person name="Guimaraes J.B."/>
            <person name="Mendonca D."/>
            <person name="Nobrega F."/>
            <person name="Rodrigues L."/>
            <person name="Saibo N.J.M."/>
            <person name="Varela M.C."/>
            <person name="Egas C."/>
            <person name="Matos J."/>
            <person name="Miguel C.M."/>
            <person name="Oliveira M.M."/>
            <person name="Ricardo C.P."/>
            <person name="Goncalves S."/>
        </authorList>
    </citation>
    <scope>NUCLEOTIDE SEQUENCE [LARGE SCALE GENOMIC DNA]</scope>
    <source>
        <strain evidence="2">cv. HL8</strain>
    </source>
</reference>
<dbReference type="AlphaFoldDB" id="A0AAW0M6G0"/>
<dbReference type="EMBL" id="PKMF04000015">
    <property type="protein sequence ID" value="KAK7859042.1"/>
    <property type="molecule type" value="Genomic_DNA"/>
</dbReference>
<name>A0AAW0M6G0_QUESU</name>